<reference evidence="2 3" key="1">
    <citation type="submission" date="2019-04" db="EMBL/GenBank/DDBJ databases">
        <authorList>
            <person name="Embree M."/>
            <person name="Gaffney J.R."/>
        </authorList>
    </citation>
    <scope>NUCLEOTIDE SEQUENCE [LARGE SCALE GENOMIC DNA]</scope>
    <source>
        <strain evidence="2 3">JE7A12</strain>
    </source>
</reference>
<sequence length="70" mass="8046">MDKTKEAFAEYKDVVTVCEVMEMLGLGRVAVYRLLREGIIRTIRVGKKYIIPKQSIIDFISTGESFFRKG</sequence>
<dbReference type="RefSeq" id="WP_138156911.1">
    <property type="nucleotide sequence ID" value="NZ_CP039381.1"/>
</dbReference>
<dbReference type="InterPro" id="IPR010093">
    <property type="entry name" value="SinI_DNA-bd"/>
</dbReference>
<dbReference type="KEGG" id="ruj:E5Z56_05395"/>
<dbReference type="NCBIfam" id="TIGR01764">
    <property type="entry name" value="excise"/>
    <property type="match status" value="1"/>
</dbReference>
<proteinExistence type="predicted"/>
<evidence type="ECO:0000259" key="1">
    <source>
        <dbReference type="Pfam" id="PF12728"/>
    </source>
</evidence>
<name>A0A4P8XUU7_9FIRM</name>
<dbReference type="EMBL" id="CP039381">
    <property type="protein sequence ID" value="QCT06831.1"/>
    <property type="molecule type" value="Genomic_DNA"/>
</dbReference>
<organism evidence="2 3">
    <name type="scientific">Ruminococcus bovis</name>
    <dbReference type="NCBI Taxonomy" id="2564099"/>
    <lineage>
        <taxon>Bacteria</taxon>
        <taxon>Bacillati</taxon>
        <taxon>Bacillota</taxon>
        <taxon>Clostridia</taxon>
        <taxon>Eubacteriales</taxon>
        <taxon>Oscillospiraceae</taxon>
        <taxon>Ruminococcus</taxon>
    </lineage>
</organism>
<protein>
    <submittedName>
        <fullName evidence="2">Helix-turn-helix domain-containing protein</fullName>
    </submittedName>
</protein>
<dbReference type="Proteomes" id="UP000301475">
    <property type="component" value="Chromosome"/>
</dbReference>
<gene>
    <name evidence="2" type="ORF">E5Z56_05395</name>
</gene>
<evidence type="ECO:0000313" key="3">
    <source>
        <dbReference type="Proteomes" id="UP000301475"/>
    </source>
</evidence>
<keyword evidence="3" id="KW-1185">Reference proteome</keyword>
<accession>A0A4P8XUU7</accession>
<dbReference type="OrthoDB" id="1655135at2"/>
<dbReference type="InterPro" id="IPR041657">
    <property type="entry name" value="HTH_17"/>
</dbReference>
<evidence type="ECO:0000313" key="2">
    <source>
        <dbReference type="EMBL" id="QCT06831.1"/>
    </source>
</evidence>
<feature type="domain" description="Helix-turn-helix" evidence="1">
    <location>
        <begin position="15"/>
        <end position="61"/>
    </location>
</feature>
<dbReference type="GO" id="GO:0003677">
    <property type="term" value="F:DNA binding"/>
    <property type="evidence" value="ECO:0007669"/>
    <property type="project" value="InterPro"/>
</dbReference>
<dbReference type="AlphaFoldDB" id="A0A4P8XUU7"/>
<dbReference type="Pfam" id="PF12728">
    <property type="entry name" value="HTH_17"/>
    <property type="match status" value="1"/>
</dbReference>